<keyword evidence="6 8" id="KW-0472">Membrane</keyword>
<evidence type="ECO:0000259" key="9">
    <source>
        <dbReference type="SMART" id="SM00014"/>
    </source>
</evidence>
<keyword evidence="5 8" id="KW-1133">Transmembrane helix</keyword>
<comment type="similarity">
    <text evidence="7">Belongs to the type 2 lipid phosphate phosphatase family.</text>
</comment>
<organism evidence="10 11">
    <name type="scientific">Operophtera brumata</name>
    <name type="common">Winter moth</name>
    <name type="synonym">Phalaena brumata</name>
    <dbReference type="NCBI Taxonomy" id="104452"/>
    <lineage>
        <taxon>Eukaryota</taxon>
        <taxon>Metazoa</taxon>
        <taxon>Ecdysozoa</taxon>
        <taxon>Arthropoda</taxon>
        <taxon>Hexapoda</taxon>
        <taxon>Insecta</taxon>
        <taxon>Pterygota</taxon>
        <taxon>Neoptera</taxon>
        <taxon>Endopterygota</taxon>
        <taxon>Lepidoptera</taxon>
        <taxon>Glossata</taxon>
        <taxon>Ditrysia</taxon>
        <taxon>Geometroidea</taxon>
        <taxon>Geometridae</taxon>
        <taxon>Larentiinae</taxon>
        <taxon>Operophtera</taxon>
    </lineage>
</organism>
<evidence type="ECO:0000256" key="2">
    <source>
        <dbReference type="ARBA" id="ARBA00022692"/>
    </source>
</evidence>
<dbReference type="EMBL" id="JTDY01000967">
    <property type="protein sequence ID" value="KOB75253.1"/>
    <property type="molecule type" value="Genomic_DNA"/>
</dbReference>
<dbReference type="PANTHER" id="PTHR14969:SF28">
    <property type="entry name" value="DIHYDROSPHINGOSINE 1-PHOSPHATE PHOSPHATASE LCB3-RELATED"/>
    <property type="match status" value="1"/>
</dbReference>
<dbReference type="OrthoDB" id="301434at2759"/>
<feature type="transmembrane region" description="Helical" evidence="8">
    <location>
        <begin position="127"/>
        <end position="145"/>
    </location>
</feature>
<evidence type="ECO:0000313" key="11">
    <source>
        <dbReference type="Proteomes" id="UP000037510"/>
    </source>
</evidence>
<evidence type="ECO:0000256" key="1">
    <source>
        <dbReference type="ARBA" id="ARBA00004477"/>
    </source>
</evidence>
<keyword evidence="11" id="KW-1185">Reference proteome</keyword>
<feature type="transmembrane region" description="Helical" evidence="8">
    <location>
        <begin position="166"/>
        <end position="188"/>
    </location>
</feature>
<dbReference type="GO" id="GO:0042392">
    <property type="term" value="F:sphingosine-1-phosphate phosphatase activity"/>
    <property type="evidence" value="ECO:0007669"/>
    <property type="project" value="TreeGrafter"/>
</dbReference>
<evidence type="ECO:0000313" key="10">
    <source>
        <dbReference type="EMBL" id="KOB75253.1"/>
    </source>
</evidence>
<feature type="transmembrane region" description="Helical" evidence="8">
    <location>
        <begin position="95"/>
        <end position="121"/>
    </location>
</feature>
<protein>
    <submittedName>
        <fullName evidence="10">Putative sphingoid base-phosphate phosphatase</fullName>
    </submittedName>
</protein>
<dbReference type="InterPro" id="IPR000326">
    <property type="entry name" value="PAP2/HPO"/>
</dbReference>
<feature type="transmembrane region" description="Helical" evidence="8">
    <location>
        <begin position="257"/>
        <end position="276"/>
    </location>
</feature>
<keyword evidence="3" id="KW-0378">Hydrolase</keyword>
<dbReference type="SMART" id="SM00014">
    <property type="entry name" value="acidPPc"/>
    <property type="match status" value="1"/>
</dbReference>
<evidence type="ECO:0000256" key="7">
    <source>
        <dbReference type="ARBA" id="ARBA00038324"/>
    </source>
</evidence>
<comment type="subcellular location">
    <subcellularLocation>
        <location evidence="1">Endoplasmic reticulum membrane</location>
        <topology evidence="1">Multi-pass membrane protein</topology>
    </subcellularLocation>
</comment>
<dbReference type="PANTHER" id="PTHR14969">
    <property type="entry name" value="SPHINGOSINE-1-PHOSPHATE PHOSPHOHYDROLASE"/>
    <property type="match status" value="1"/>
</dbReference>
<dbReference type="GO" id="GO:0005789">
    <property type="term" value="C:endoplasmic reticulum membrane"/>
    <property type="evidence" value="ECO:0007669"/>
    <property type="project" value="UniProtKB-SubCell"/>
</dbReference>
<sequence length="421" mass="47608">MWDNIIEYLKDPLLVVKVQNFFGVKYKSNQKENDSSEILHSDRHDRDEVECSDSELKQHKRIPSDISSSSQCSCDTNSSAESVERDVVCHVNNKFWYYVFVLGTELGDELFYATFIPFWFWNVDGAVGRRVVLVWTIVMYIGQGFKDIIRWPRPGYPVQKLQQKWAIEYGMPSTHAMVGVSIPFSILLYTMDRYLYPIHVGVVIAVLWCTLICVSRIYLGMHSVLDIAAGLLLSTALLVVLIPVVDRLDGILLTGTYAPLVVIPFSIAVIVFYPNADKWTPTRGDTTMIVSVCAGILTGSWCNYQLGNMAASPLAPPYRVIWPSWEMLGCTVLRTVLGFCGVLATRALGKSVSYAFVSAILGQRQNELRNSDDSLDNKNKIIVELSYKYFTYAMVGINTTYVLPNVFDLLQINRPTYYTEI</sequence>
<feature type="transmembrane region" description="Helical" evidence="8">
    <location>
        <begin position="194"/>
        <end position="215"/>
    </location>
</feature>
<dbReference type="Gene3D" id="1.20.144.10">
    <property type="entry name" value="Phosphatidic acid phosphatase type 2/haloperoxidase"/>
    <property type="match status" value="1"/>
</dbReference>
<dbReference type="STRING" id="104452.A0A0L7LI83"/>
<dbReference type="AlphaFoldDB" id="A0A0L7LI83"/>
<reference evidence="10 11" key="1">
    <citation type="journal article" date="2015" name="Genome Biol. Evol.">
        <title>The genome of winter moth (Operophtera brumata) provides a genomic perspective on sexual dimorphism and phenology.</title>
        <authorList>
            <person name="Derks M.F."/>
            <person name="Smit S."/>
            <person name="Salis L."/>
            <person name="Schijlen E."/>
            <person name="Bossers A."/>
            <person name="Mateman C."/>
            <person name="Pijl A.S."/>
            <person name="de Ridder D."/>
            <person name="Groenen M.A."/>
            <person name="Visser M.E."/>
            <person name="Megens H.J."/>
        </authorList>
    </citation>
    <scope>NUCLEOTIDE SEQUENCE [LARGE SCALE GENOMIC DNA]</scope>
    <source>
        <strain evidence="10">WM2013NL</strain>
        <tissue evidence="10">Head and thorax</tissue>
    </source>
</reference>
<feature type="transmembrane region" description="Helical" evidence="8">
    <location>
        <begin position="227"/>
        <end position="245"/>
    </location>
</feature>
<dbReference type="InterPro" id="IPR036938">
    <property type="entry name" value="PAP2/HPO_sf"/>
</dbReference>
<proteinExistence type="inferred from homology"/>
<keyword evidence="4" id="KW-0256">Endoplasmic reticulum</keyword>
<name>A0A0L7LI83_OPEBR</name>
<evidence type="ECO:0000256" key="8">
    <source>
        <dbReference type="SAM" id="Phobius"/>
    </source>
</evidence>
<dbReference type="Pfam" id="PF01569">
    <property type="entry name" value="PAP2"/>
    <property type="match status" value="1"/>
</dbReference>
<evidence type="ECO:0000256" key="4">
    <source>
        <dbReference type="ARBA" id="ARBA00022824"/>
    </source>
</evidence>
<dbReference type="CDD" id="cd03388">
    <property type="entry name" value="PAP2_SPPase1"/>
    <property type="match status" value="1"/>
</dbReference>
<gene>
    <name evidence="10" type="ORF">OBRU01_07763</name>
</gene>
<evidence type="ECO:0000256" key="6">
    <source>
        <dbReference type="ARBA" id="ARBA00023136"/>
    </source>
</evidence>
<dbReference type="GO" id="GO:0006670">
    <property type="term" value="P:sphingosine metabolic process"/>
    <property type="evidence" value="ECO:0007669"/>
    <property type="project" value="TreeGrafter"/>
</dbReference>
<dbReference type="SUPFAM" id="SSF48317">
    <property type="entry name" value="Acid phosphatase/Vanadium-dependent haloperoxidase"/>
    <property type="match status" value="1"/>
</dbReference>
<evidence type="ECO:0000256" key="5">
    <source>
        <dbReference type="ARBA" id="ARBA00022989"/>
    </source>
</evidence>
<dbReference type="Proteomes" id="UP000037510">
    <property type="component" value="Unassembled WGS sequence"/>
</dbReference>
<accession>A0A0L7LI83</accession>
<comment type="caution">
    <text evidence="10">The sequence shown here is derived from an EMBL/GenBank/DDBJ whole genome shotgun (WGS) entry which is preliminary data.</text>
</comment>
<feature type="domain" description="Phosphatidic acid phosphatase type 2/haloperoxidase" evidence="9">
    <location>
        <begin position="129"/>
        <end position="242"/>
    </location>
</feature>
<keyword evidence="2 8" id="KW-0812">Transmembrane</keyword>
<evidence type="ECO:0000256" key="3">
    <source>
        <dbReference type="ARBA" id="ARBA00022801"/>
    </source>
</evidence>